<dbReference type="SUPFAM" id="SSF54862">
    <property type="entry name" value="4Fe-4S ferredoxins"/>
    <property type="match status" value="1"/>
</dbReference>
<dbReference type="InterPro" id="IPR058240">
    <property type="entry name" value="rSAM_sf"/>
</dbReference>
<dbReference type="AlphaFoldDB" id="A0A4Z0QW94"/>
<dbReference type="SFLD" id="SFLDG01066">
    <property type="entry name" value="organic_radical-activating_enz"/>
    <property type="match status" value="1"/>
</dbReference>
<dbReference type="InterPro" id="IPR007197">
    <property type="entry name" value="rSAM"/>
</dbReference>
<protein>
    <submittedName>
        <fullName evidence="12">Glycyl-radical enzyme activating protein</fullName>
    </submittedName>
</protein>
<keyword evidence="4" id="KW-0949">S-adenosyl-L-methionine</keyword>
<comment type="similarity">
    <text evidence="2">Belongs to the organic radical-activating enzymes family.</text>
</comment>
<gene>
    <name evidence="12" type="ORF">E4K67_28845</name>
</gene>
<evidence type="ECO:0000256" key="4">
    <source>
        <dbReference type="ARBA" id="ARBA00022691"/>
    </source>
</evidence>
<evidence type="ECO:0000256" key="7">
    <source>
        <dbReference type="ARBA" id="ARBA00023004"/>
    </source>
</evidence>
<dbReference type="SFLD" id="SFLDG01118">
    <property type="entry name" value="activating_enzymes__group_2"/>
    <property type="match status" value="1"/>
</dbReference>
<keyword evidence="13" id="KW-1185">Reference proteome</keyword>
<dbReference type="RefSeq" id="WP_135553087.1">
    <property type="nucleotide sequence ID" value="NZ_SPQQ01000029.1"/>
</dbReference>
<dbReference type="GO" id="GO:0051539">
    <property type="term" value="F:4 iron, 4 sulfur cluster binding"/>
    <property type="evidence" value="ECO:0007669"/>
    <property type="project" value="UniProtKB-KW"/>
</dbReference>
<dbReference type="Pfam" id="PF04055">
    <property type="entry name" value="Radical_SAM"/>
    <property type="match status" value="1"/>
</dbReference>
<keyword evidence="7" id="KW-0408">Iron</keyword>
<proteinExistence type="inferred from homology"/>
<dbReference type="PROSITE" id="PS51918">
    <property type="entry name" value="RADICAL_SAM"/>
    <property type="match status" value="1"/>
</dbReference>
<name>A0A4Z0QW94_9FIRM</name>
<evidence type="ECO:0000313" key="12">
    <source>
        <dbReference type="EMBL" id="TGE34788.1"/>
    </source>
</evidence>
<evidence type="ECO:0000256" key="2">
    <source>
        <dbReference type="ARBA" id="ARBA00009777"/>
    </source>
</evidence>
<evidence type="ECO:0000259" key="10">
    <source>
        <dbReference type="PROSITE" id="PS51379"/>
    </source>
</evidence>
<keyword evidence="5" id="KW-0479">Metal-binding</keyword>
<evidence type="ECO:0000259" key="11">
    <source>
        <dbReference type="PROSITE" id="PS51918"/>
    </source>
</evidence>
<evidence type="ECO:0000256" key="1">
    <source>
        <dbReference type="ARBA" id="ARBA00001966"/>
    </source>
</evidence>
<comment type="cofactor">
    <cofactor evidence="1">
        <name>[4Fe-4S] cluster</name>
        <dbReference type="ChEBI" id="CHEBI:49883"/>
    </cofactor>
</comment>
<keyword evidence="8" id="KW-0411">Iron-sulfur</keyword>
<organism evidence="12 13">
    <name type="scientific">Desulfosporosinus fructosivorans</name>
    <dbReference type="NCBI Taxonomy" id="2018669"/>
    <lineage>
        <taxon>Bacteria</taxon>
        <taxon>Bacillati</taxon>
        <taxon>Bacillota</taxon>
        <taxon>Clostridia</taxon>
        <taxon>Eubacteriales</taxon>
        <taxon>Desulfitobacteriaceae</taxon>
        <taxon>Desulfosporosinus</taxon>
    </lineage>
</organism>
<dbReference type="NCBIfam" id="TIGR02494">
    <property type="entry name" value="PFLE_PFLC"/>
    <property type="match status" value="1"/>
</dbReference>
<feature type="domain" description="Radical SAM core" evidence="11">
    <location>
        <begin position="17"/>
        <end position="292"/>
    </location>
</feature>
<evidence type="ECO:0000256" key="6">
    <source>
        <dbReference type="ARBA" id="ARBA00023002"/>
    </source>
</evidence>
<dbReference type="PANTHER" id="PTHR30352">
    <property type="entry name" value="PYRUVATE FORMATE-LYASE-ACTIVATING ENZYME"/>
    <property type="match status" value="1"/>
</dbReference>
<keyword evidence="3" id="KW-0004">4Fe-4S</keyword>
<dbReference type="GO" id="GO:0016491">
    <property type="term" value="F:oxidoreductase activity"/>
    <property type="evidence" value="ECO:0007669"/>
    <property type="project" value="UniProtKB-KW"/>
</dbReference>
<evidence type="ECO:0000256" key="3">
    <source>
        <dbReference type="ARBA" id="ARBA00022485"/>
    </source>
</evidence>
<dbReference type="PROSITE" id="PS00198">
    <property type="entry name" value="4FE4S_FER_1"/>
    <property type="match status" value="2"/>
</dbReference>
<dbReference type="GO" id="GO:0046872">
    <property type="term" value="F:metal ion binding"/>
    <property type="evidence" value="ECO:0007669"/>
    <property type="project" value="UniProtKB-KW"/>
</dbReference>
<dbReference type="PANTHER" id="PTHR30352:SF4">
    <property type="entry name" value="PYRUVATE FORMATE-LYASE 2-ACTIVATING ENZYME"/>
    <property type="match status" value="1"/>
</dbReference>
<dbReference type="PIRSF" id="PIRSF000371">
    <property type="entry name" value="PFL_act_enz"/>
    <property type="match status" value="1"/>
</dbReference>
<dbReference type="InterPro" id="IPR034457">
    <property type="entry name" value="Organic_radical-activating"/>
</dbReference>
<dbReference type="InterPro" id="IPR040074">
    <property type="entry name" value="BssD/PflA/YjjW"/>
</dbReference>
<dbReference type="EMBL" id="SPQQ01000029">
    <property type="protein sequence ID" value="TGE34788.1"/>
    <property type="molecule type" value="Genomic_DNA"/>
</dbReference>
<dbReference type="InterPro" id="IPR001989">
    <property type="entry name" value="Radical_activat_CS"/>
</dbReference>
<dbReference type="PROSITE" id="PS01087">
    <property type="entry name" value="RADICAL_ACTIVATING"/>
    <property type="match status" value="1"/>
</dbReference>
<feature type="domain" description="4Fe-4S ferredoxin-type" evidence="10">
    <location>
        <begin position="47"/>
        <end position="77"/>
    </location>
</feature>
<dbReference type="InterPro" id="IPR017900">
    <property type="entry name" value="4Fe4S_Fe_S_CS"/>
</dbReference>
<evidence type="ECO:0000256" key="9">
    <source>
        <dbReference type="ARBA" id="ARBA00047365"/>
    </source>
</evidence>
<dbReference type="Proteomes" id="UP000298460">
    <property type="component" value="Unassembled WGS sequence"/>
</dbReference>
<comment type="caution">
    <text evidence="12">The sequence shown here is derived from an EMBL/GenBank/DDBJ whole genome shotgun (WGS) entry which is preliminary data.</text>
</comment>
<keyword evidence="6" id="KW-0560">Oxidoreductase</keyword>
<feature type="domain" description="4Fe-4S ferredoxin-type" evidence="10">
    <location>
        <begin position="78"/>
        <end position="104"/>
    </location>
</feature>
<evidence type="ECO:0000256" key="5">
    <source>
        <dbReference type="ARBA" id="ARBA00022723"/>
    </source>
</evidence>
<dbReference type="SUPFAM" id="SSF102114">
    <property type="entry name" value="Radical SAM enzymes"/>
    <property type="match status" value="1"/>
</dbReference>
<sequence>MDTSSGYCMEIQNFSVNDGNGIRTVVFLAGCPLRCQWCSNPESFYNNRISYYEKTCIKCGRCVQVCPYQAALNLDDPLEWEKCRSCGLCAEVCPTGSRKKLIHHYTSEEILKLIEKQKIFYRYSGGGVTFSGGEATLQQDLLRTLVNRLYDQAVNLAIETSGCFEFDEVKDILEKMDLIFVDIKHMDRDKHMLYTGTGNERILKNIAGFNQLKVPVVVRIPVIDGVNSDIENIRATAQFAKANLDTPKIELLPYHSLGDGKYEALGLEKPSWSFKTPSRKYLLELCRIVEHEGVEVVSYK</sequence>
<evidence type="ECO:0000313" key="13">
    <source>
        <dbReference type="Proteomes" id="UP000298460"/>
    </source>
</evidence>
<reference evidence="12 13" key="1">
    <citation type="submission" date="2019-03" db="EMBL/GenBank/DDBJ databases">
        <title>Draft Genome Sequence of Desulfosporosinus fructosivorans Strain 63.6F, Isolated from Marine Sediment in the Baltic Sea.</title>
        <authorList>
            <person name="Hausmann B."/>
            <person name="Vandieken V."/>
            <person name="Pjevac P."/>
            <person name="Schreck K."/>
            <person name="Herbold C.W."/>
            <person name="Loy A."/>
        </authorList>
    </citation>
    <scope>NUCLEOTIDE SEQUENCE [LARGE SCALE GENOMIC DNA]</scope>
    <source>
        <strain evidence="12 13">63.6F</strain>
    </source>
</reference>
<dbReference type="Gene3D" id="3.20.20.70">
    <property type="entry name" value="Aldolase class I"/>
    <property type="match status" value="1"/>
</dbReference>
<dbReference type="PROSITE" id="PS51379">
    <property type="entry name" value="4FE4S_FER_2"/>
    <property type="match status" value="2"/>
</dbReference>
<evidence type="ECO:0000256" key="8">
    <source>
        <dbReference type="ARBA" id="ARBA00023014"/>
    </source>
</evidence>
<accession>A0A4Z0QW94</accession>
<dbReference type="InterPro" id="IPR017896">
    <property type="entry name" value="4Fe4S_Fe-S-bd"/>
</dbReference>
<dbReference type="InterPro" id="IPR012839">
    <property type="entry name" value="Organic_radical_activase"/>
</dbReference>
<dbReference type="OrthoDB" id="9782387at2"/>
<dbReference type="Pfam" id="PF00037">
    <property type="entry name" value="Fer4"/>
    <property type="match status" value="2"/>
</dbReference>
<comment type="catalytic activity">
    <reaction evidence="9">
        <text>glycyl-[protein] + reduced [flavodoxin] + S-adenosyl-L-methionine = glycin-2-yl radical-[protein] + semiquinone [flavodoxin] + 5'-deoxyadenosine + L-methionine + H(+)</text>
        <dbReference type="Rhea" id="RHEA:61976"/>
        <dbReference type="Rhea" id="RHEA-COMP:10622"/>
        <dbReference type="Rhea" id="RHEA-COMP:14480"/>
        <dbReference type="Rhea" id="RHEA-COMP:15993"/>
        <dbReference type="Rhea" id="RHEA-COMP:15994"/>
        <dbReference type="ChEBI" id="CHEBI:15378"/>
        <dbReference type="ChEBI" id="CHEBI:17319"/>
        <dbReference type="ChEBI" id="CHEBI:29947"/>
        <dbReference type="ChEBI" id="CHEBI:32722"/>
        <dbReference type="ChEBI" id="CHEBI:57618"/>
        <dbReference type="ChEBI" id="CHEBI:57844"/>
        <dbReference type="ChEBI" id="CHEBI:59789"/>
        <dbReference type="ChEBI" id="CHEBI:140311"/>
    </reaction>
</comment>
<dbReference type="InterPro" id="IPR013785">
    <property type="entry name" value="Aldolase_TIM"/>
</dbReference>
<dbReference type="SFLD" id="SFLDS00029">
    <property type="entry name" value="Radical_SAM"/>
    <property type="match status" value="1"/>
</dbReference>
<dbReference type="Gene3D" id="3.30.70.20">
    <property type="match status" value="1"/>
</dbReference>